<accession>A0ABQ4XJ20</accession>
<sequence>RSRSPATSVSLSSPILAALSYAHADLLPSPNRIRSPETAMDLEGYLEDSFEPYVPRKVGLGVDFEDESSESYRHRGTDLEMDVEVVRSDGIDIDHEIQAEIEKCIAYMDALRDRGIDARIIVEAIDREEIKMGVRGPVEVRVDRVTHPVVADDILEPAQEGAVEVTYETLGDLVQRFHDHTKEIPVRRVPVIESLKRDNIRLRDMMDVASQRVARSQRRELRVQREMRQIWCFRFFDCMRIARLEACARRHLGYHS</sequence>
<feature type="non-terminal residue" evidence="1">
    <location>
        <position position="1"/>
    </location>
</feature>
<evidence type="ECO:0000313" key="2">
    <source>
        <dbReference type="Proteomes" id="UP001151760"/>
    </source>
</evidence>
<proteinExistence type="predicted"/>
<evidence type="ECO:0000313" key="1">
    <source>
        <dbReference type="EMBL" id="GJS64986.1"/>
    </source>
</evidence>
<protein>
    <submittedName>
        <fullName evidence="1">Uncharacterized protein</fullName>
    </submittedName>
</protein>
<comment type="caution">
    <text evidence="1">The sequence shown here is derived from an EMBL/GenBank/DDBJ whole genome shotgun (WGS) entry which is preliminary data.</text>
</comment>
<keyword evidence="2" id="KW-1185">Reference proteome</keyword>
<dbReference type="EMBL" id="BQNB010009544">
    <property type="protein sequence ID" value="GJS64986.1"/>
    <property type="molecule type" value="Genomic_DNA"/>
</dbReference>
<dbReference type="Proteomes" id="UP001151760">
    <property type="component" value="Unassembled WGS sequence"/>
</dbReference>
<organism evidence="1 2">
    <name type="scientific">Tanacetum coccineum</name>
    <dbReference type="NCBI Taxonomy" id="301880"/>
    <lineage>
        <taxon>Eukaryota</taxon>
        <taxon>Viridiplantae</taxon>
        <taxon>Streptophyta</taxon>
        <taxon>Embryophyta</taxon>
        <taxon>Tracheophyta</taxon>
        <taxon>Spermatophyta</taxon>
        <taxon>Magnoliopsida</taxon>
        <taxon>eudicotyledons</taxon>
        <taxon>Gunneridae</taxon>
        <taxon>Pentapetalae</taxon>
        <taxon>asterids</taxon>
        <taxon>campanulids</taxon>
        <taxon>Asterales</taxon>
        <taxon>Asteraceae</taxon>
        <taxon>Asteroideae</taxon>
        <taxon>Anthemideae</taxon>
        <taxon>Anthemidinae</taxon>
        <taxon>Tanacetum</taxon>
    </lineage>
</organism>
<name>A0ABQ4XJ20_9ASTR</name>
<gene>
    <name evidence="1" type="ORF">Tco_0679550</name>
</gene>
<reference evidence="1" key="1">
    <citation type="journal article" date="2022" name="Int. J. Mol. Sci.">
        <title>Draft Genome of Tanacetum Coccineum: Genomic Comparison of Closely Related Tanacetum-Family Plants.</title>
        <authorList>
            <person name="Yamashiro T."/>
            <person name="Shiraishi A."/>
            <person name="Nakayama K."/>
            <person name="Satake H."/>
        </authorList>
    </citation>
    <scope>NUCLEOTIDE SEQUENCE</scope>
</reference>
<reference evidence="1" key="2">
    <citation type="submission" date="2022-01" db="EMBL/GenBank/DDBJ databases">
        <authorList>
            <person name="Yamashiro T."/>
            <person name="Shiraishi A."/>
            <person name="Satake H."/>
            <person name="Nakayama K."/>
        </authorList>
    </citation>
    <scope>NUCLEOTIDE SEQUENCE</scope>
</reference>